<proteinExistence type="predicted"/>
<protein>
    <submittedName>
        <fullName evidence="1">Uncharacterized protein MANES_02G043100</fullName>
    </submittedName>
</protein>
<dbReference type="AlphaFoldDB" id="A0A2P2N9H9"/>
<evidence type="ECO:0000313" key="1">
    <source>
        <dbReference type="EMBL" id="MBX39145.1"/>
    </source>
</evidence>
<accession>A0A2P2N9H9</accession>
<name>A0A2P2N9H9_RHIMU</name>
<reference evidence="1" key="1">
    <citation type="submission" date="2018-02" db="EMBL/GenBank/DDBJ databases">
        <title>Rhizophora mucronata_Transcriptome.</title>
        <authorList>
            <person name="Meera S.P."/>
            <person name="Sreeshan A."/>
            <person name="Augustine A."/>
        </authorList>
    </citation>
    <scope>NUCLEOTIDE SEQUENCE</scope>
    <source>
        <tissue evidence="1">Leaf</tissue>
    </source>
</reference>
<dbReference type="EMBL" id="GGEC01058661">
    <property type="protein sequence ID" value="MBX39145.1"/>
    <property type="molecule type" value="Transcribed_RNA"/>
</dbReference>
<sequence>MMPIWVSISAQIPISQKSSLPSNAASKKINA</sequence>
<organism evidence="1">
    <name type="scientific">Rhizophora mucronata</name>
    <name type="common">Asiatic mangrove</name>
    <dbReference type="NCBI Taxonomy" id="61149"/>
    <lineage>
        <taxon>Eukaryota</taxon>
        <taxon>Viridiplantae</taxon>
        <taxon>Streptophyta</taxon>
        <taxon>Embryophyta</taxon>
        <taxon>Tracheophyta</taxon>
        <taxon>Spermatophyta</taxon>
        <taxon>Magnoliopsida</taxon>
        <taxon>eudicotyledons</taxon>
        <taxon>Gunneridae</taxon>
        <taxon>Pentapetalae</taxon>
        <taxon>rosids</taxon>
        <taxon>fabids</taxon>
        <taxon>Malpighiales</taxon>
        <taxon>Rhizophoraceae</taxon>
        <taxon>Rhizophora</taxon>
    </lineage>
</organism>